<feature type="domain" description="CBS" evidence="2">
    <location>
        <begin position="576"/>
        <end position="631"/>
    </location>
</feature>
<dbReference type="SUPFAM" id="SSF55931">
    <property type="entry name" value="Glutamine synthetase/guanido kinase"/>
    <property type="match status" value="1"/>
</dbReference>
<dbReference type="InterPro" id="IPR050141">
    <property type="entry name" value="GCL_type2/YbdK_subfam"/>
</dbReference>
<accession>A0A7K3WT20</accession>
<protein>
    <submittedName>
        <fullName evidence="3">CBS domain-containing protein</fullName>
    </submittedName>
</protein>
<dbReference type="InterPro" id="IPR000644">
    <property type="entry name" value="CBS_dom"/>
</dbReference>
<dbReference type="Pfam" id="PF04107">
    <property type="entry name" value="GCS2"/>
    <property type="match status" value="1"/>
</dbReference>
<dbReference type="PROSITE" id="PS51371">
    <property type="entry name" value="CBS"/>
    <property type="match status" value="2"/>
</dbReference>
<evidence type="ECO:0000256" key="1">
    <source>
        <dbReference type="PROSITE-ProRule" id="PRU00703"/>
    </source>
</evidence>
<dbReference type="RefSeq" id="WP_163286234.1">
    <property type="nucleotide sequence ID" value="NZ_JAAGVY010000034.1"/>
</dbReference>
<dbReference type="SUPFAM" id="SSF54631">
    <property type="entry name" value="CBS-domain pair"/>
    <property type="match status" value="1"/>
</dbReference>
<dbReference type="PANTHER" id="PTHR36510:SF3">
    <property type="entry name" value="CONSERVED PROTEIN"/>
    <property type="match status" value="1"/>
</dbReference>
<dbReference type="Gene3D" id="3.30.590.20">
    <property type="match status" value="1"/>
</dbReference>
<feature type="domain" description="CBS" evidence="2">
    <location>
        <begin position="510"/>
        <end position="566"/>
    </location>
</feature>
<name>A0A7K3WT20_9FLAO</name>
<keyword evidence="1" id="KW-0129">CBS domain</keyword>
<comment type="caution">
    <text evidence="3">The sequence shown here is derived from an EMBL/GenBank/DDBJ whole genome shotgun (WGS) entry which is preliminary data.</text>
</comment>
<evidence type="ECO:0000313" key="3">
    <source>
        <dbReference type="EMBL" id="NEN24839.1"/>
    </source>
</evidence>
<dbReference type="InterPro" id="IPR014746">
    <property type="entry name" value="Gln_synth/guanido_kin_cat_dom"/>
</dbReference>
<organism evidence="3 4">
    <name type="scientific">Cryomorpha ignava</name>
    <dbReference type="NCBI Taxonomy" id="101383"/>
    <lineage>
        <taxon>Bacteria</taxon>
        <taxon>Pseudomonadati</taxon>
        <taxon>Bacteroidota</taxon>
        <taxon>Flavobacteriia</taxon>
        <taxon>Flavobacteriales</taxon>
        <taxon>Cryomorphaceae</taxon>
        <taxon>Cryomorpha</taxon>
    </lineage>
</organism>
<keyword evidence="4" id="KW-1185">Reference proteome</keyword>
<dbReference type="Pfam" id="PF00571">
    <property type="entry name" value="CBS"/>
    <property type="match status" value="2"/>
</dbReference>
<dbReference type="Proteomes" id="UP000486602">
    <property type="component" value="Unassembled WGS sequence"/>
</dbReference>
<dbReference type="EMBL" id="JAAGVY010000034">
    <property type="protein sequence ID" value="NEN24839.1"/>
    <property type="molecule type" value="Genomic_DNA"/>
</dbReference>
<dbReference type="Gene3D" id="3.10.580.10">
    <property type="entry name" value="CBS-domain"/>
    <property type="match status" value="1"/>
</dbReference>
<dbReference type="SMART" id="SM00116">
    <property type="entry name" value="CBS"/>
    <property type="match status" value="2"/>
</dbReference>
<sequence>MGALDVYVVETKEQRKRFVTAILKDMKALDLMLERNMFERDNMRIGAEQEFCFVDKHLRPAMIGLEVLALLDDSHFTTELAKFNLEANLDPIKFTGDALSRMENQLYGLLQKADQIALDHGARILLTGILPTIKKSDLEFENITPYPRYHALNDAMKKQRGGDFEFNIKGTDELVTKHNSMLFEACNTSFQVHLQVNPDEVVDKYNWAQAIAGPVLAACTNSVLLFGKRLWDETRIAVFEQTVDLKNLQNPEREIKSRVDFGSSWLEESITEIFQHDVAYHKLLLAGDVEEDAMEMLRQGKVPKLTALSLFNGTIYKWNRACYGITDGLPHIRIENRYIPAGPTVVDEMANTAFWLGLMEGMPDNIGDIANLMDFDHAKLNFIKAAQMGLGAQFRWKDGKRYTAQELILNRLLPQARIGLEKMKIDAHDIDKYLGIIENRVLNHQTGSIWASQSFTELRRTATVEEAVVAVTAGMLKRQQSGNPVHTWSYATMSESGSWENKFKHVHQVMSKELYTVQSEDQIALVTNVMNWRKIHHVPVENEDGEVVGIISSADILKYYCKKDDADDDLTVNDIMTVNPITVTPDTCTIDALKIMRKSNLGCLPVVKNKKLIGILTEFDFVYMAEHLFEELSNIEAKDNHII</sequence>
<evidence type="ECO:0000259" key="2">
    <source>
        <dbReference type="PROSITE" id="PS51371"/>
    </source>
</evidence>
<dbReference type="InterPro" id="IPR046342">
    <property type="entry name" value="CBS_dom_sf"/>
</dbReference>
<dbReference type="AlphaFoldDB" id="A0A7K3WT20"/>
<dbReference type="InterPro" id="IPR006336">
    <property type="entry name" value="GCS2"/>
</dbReference>
<gene>
    <name evidence="3" type="ORF">G3O08_15155</name>
</gene>
<dbReference type="GO" id="GO:0016879">
    <property type="term" value="F:ligase activity, forming carbon-nitrogen bonds"/>
    <property type="evidence" value="ECO:0007669"/>
    <property type="project" value="TreeGrafter"/>
</dbReference>
<reference evidence="3 4" key="1">
    <citation type="submission" date="2020-02" db="EMBL/GenBank/DDBJ databases">
        <title>Out from the shadows clarifying the taxonomy of the family Cryomorphaceae and related taxa by utilizing the GTDB taxonomic framework.</title>
        <authorList>
            <person name="Bowman J.P."/>
        </authorList>
    </citation>
    <scope>NUCLEOTIDE SEQUENCE [LARGE SCALE GENOMIC DNA]</scope>
    <source>
        <strain evidence="3 4">QSSC 1-22</strain>
    </source>
</reference>
<evidence type="ECO:0000313" key="4">
    <source>
        <dbReference type="Proteomes" id="UP000486602"/>
    </source>
</evidence>
<proteinExistence type="predicted"/>
<dbReference type="PANTHER" id="PTHR36510">
    <property type="entry name" value="GLUTAMATE--CYSTEINE LIGASE 2-RELATED"/>
    <property type="match status" value="1"/>
</dbReference>